<protein>
    <recommendedName>
        <fullName evidence="4">Lipoprotein</fullName>
    </recommendedName>
</protein>
<dbReference type="EMBL" id="CP064936">
    <property type="protein sequence ID" value="QQA01642.1"/>
    <property type="molecule type" value="Genomic_DNA"/>
</dbReference>
<evidence type="ECO:0000256" key="1">
    <source>
        <dbReference type="SAM" id="SignalP"/>
    </source>
</evidence>
<proteinExistence type="predicted"/>
<dbReference type="AlphaFoldDB" id="A0A7T3REF8"/>
<feature type="signal peptide" evidence="1">
    <location>
        <begin position="1"/>
        <end position="25"/>
    </location>
</feature>
<evidence type="ECO:0008006" key="4">
    <source>
        <dbReference type="Google" id="ProtNLM"/>
    </source>
</evidence>
<dbReference type="RefSeq" id="WP_198443181.1">
    <property type="nucleotide sequence ID" value="NZ_CBCSHE010000011.1"/>
</dbReference>
<keyword evidence="3" id="KW-1185">Reference proteome</keyword>
<feature type="chain" id="PRO_5032658966" description="Lipoprotein" evidence="1">
    <location>
        <begin position="26"/>
        <end position="816"/>
    </location>
</feature>
<organism evidence="2 3">
    <name type="scientific">Treponema peruense</name>
    <dbReference type="NCBI Taxonomy" id="2787628"/>
    <lineage>
        <taxon>Bacteria</taxon>
        <taxon>Pseudomonadati</taxon>
        <taxon>Spirochaetota</taxon>
        <taxon>Spirochaetia</taxon>
        <taxon>Spirochaetales</taxon>
        <taxon>Treponemataceae</taxon>
        <taxon>Treponema</taxon>
    </lineage>
</organism>
<dbReference type="Proteomes" id="UP000595224">
    <property type="component" value="Chromosome"/>
</dbReference>
<keyword evidence="1" id="KW-0732">Signal</keyword>
<sequence length="816" mass="92982">MTKSKFVKHAFFACMLLCSALPSCASKVKVPLPPVLRDNSEIQDVNGFLPQKVLIRTMTQSYCKYYDFVLVDGRIYSKKAGTDNWELFLKTGLPFSKGVGNKFETPSKIFEICADADSLYAFDDQGFIYGTFIADGAPERPFRWKKLFGFPKFNNLQQNDQVVSKRGWSMGCRRGDILWYEDIYGNQHHYGTMGLETLYFLTSDGMHIRFTDSGLPPDFSRQIEVPLDGRFISENISVSGDTIFLIGNRGTMFTRLIDFDTMGCDPMFFQYTYDKVPQKYSGREYLSNYSPWALPAEDWKRQEGINLEGKARLTKMISIAQTGLGNESRELRVAGTDKDGKTGFYSKMLNAAEWKFVPADLVLDESVFLNPQKEEIGPEAEFSYEGYLLKNGTRMNDVTCSITGVSLASEGKCSVSVRRGTEVFESTLFCVEKWTYMRRYDPGFDGTARYYFITPEFDAAAFAKYSEGFRALLEEIFGSRNHELFVFSAEVTEHYFQFDAFSQKRDLKDVIVNPNKYTFFAGRGGVSVKPELFKRGIVMDMPILKKSTDPSLMLEPGKTYSIRDRSEIETKIAGSTAYRDEIKAEIKMYKNYENRAGLSRWGYSVVDLLTKLTFLNQINFPKIKQITSFGDELMETNANSFANLASFRDWTYPNIIELLDERIHCYKKLIKDFDNNKIESVLDPRLKNNFSDFYQQAGLPVSAEEYSSRGTAVMQMITIIPYYPGYVLSTYSGEFVMVMLKDSVKKTLDYVPGQKHPLKIETSFITVSAADTDSEEKHLNDIDKASGTLVWDGTTLSLYSNKRVGKQLLFKSTSAE</sequence>
<evidence type="ECO:0000313" key="3">
    <source>
        <dbReference type="Proteomes" id="UP000595224"/>
    </source>
</evidence>
<reference evidence="2 3" key="1">
    <citation type="submission" date="2020-11" db="EMBL/GenBank/DDBJ databases">
        <title>Treponema Peruensis nv. sp., first commensal Treponema isolated from human feces.</title>
        <authorList>
            <person name="Belkhou C."/>
            <person name="Raes J."/>
        </authorList>
    </citation>
    <scope>NUCLEOTIDE SEQUENCE [LARGE SCALE GENOMIC DNA]</scope>
    <source>
        <strain evidence="2 3">RCC2812</strain>
    </source>
</reference>
<evidence type="ECO:0000313" key="2">
    <source>
        <dbReference type="EMBL" id="QQA01642.1"/>
    </source>
</evidence>
<accession>A0A7T3REF8</accession>
<gene>
    <name evidence="2" type="ORF">IWA51_03260</name>
</gene>
<dbReference type="KEGG" id="tper:IWA51_03260"/>
<name>A0A7T3REF8_9SPIR</name>